<sequence length="72" mass="8123">MKSGEDPRDEFGLVSRGRSQIHPKWGQPPQTRSIVCYRCGKEGHIARLCQEQGNEEGTLPAPAVSRYENRAR</sequence>
<evidence type="ECO:0000256" key="2">
    <source>
        <dbReference type="SAM" id="MobiDB-lite"/>
    </source>
</evidence>
<dbReference type="SMART" id="SM00343">
    <property type="entry name" value="ZnF_C2HC"/>
    <property type="match status" value="1"/>
</dbReference>
<feature type="domain" description="CCHC-type" evidence="3">
    <location>
        <begin position="36"/>
        <end position="51"/>
    </location>
</feature>
<dbReference type="EMBL" id="CP045892">
    <property type="protein sequence ID" value="QQP52385.1"/>
    <property type="molecule type" value="Genomic_DNA"/>
</dbReference>
<reference evidence="5" key="1">
    <citation type="submission" date="2021-01" db="EMBL/GenBank/DDBJ databases">
        <title>Caligus Genome Assembly.</title>
        <authorList>
            <person name="Gallardo-Escarate C."/>
        </authorList>
    </citation>
    <scope>NUCLEOTIDE SEQUENCE [LARGE SCALE GENOMIC DNA]</scope>
</reference>
<evidence type="ECO:0000313" key="5">
    <source>
        <dbReference type="Proteomes" id="UP000595437"/>
    </source>
</evidence>
<dbReference type="SUPFAM" id="SSF57756">
    <property type="entry name" value="Retrovirus zinc finger-like domains"/>
    <property type="match status" value="1"/>
</dbReference>
<gene>
    <name evidence="4" type="ORF">FKW44_004529</name>
</gene>
<evidence type="ECO:0000313" key="4">
    <source>
        <dbReference type="EMBL" id="QQP52385.1"/>
    </source>
</evidence>
<keyword evidence="1" id="KW-0863">Zinc-finger</keyword>
<feature type="compositionally biased region" description="Basic and acidic residues" evidence="2">
    <location>
        <begin position="1"/>
        <end position="11"/>
    </location>
</feature>
<keyword evidence="1" id="KW-0479">Metal-binding</keyword>
<feature type="region of interest" description="Disordered" evidence="2">
    <location>
        <begin position="1"/>
        <end position="29"/>
    </location>
</feature>
<dbReference type="PROSITE" id="PS50158">
    <property type="entry name" value="ZF_CCHC"/>
    <property type="match status" value="1"/>
</dbReference>
<keyword evidence="5" id="KW-1185">Reference proteome</keyword>
<organism evidence="4 5">
    <name type="scientific">Caligus rogercresseyi</name>
    <name type="common">Sea louse</name>
    <dbReference type="NCBI Taxonomy" id="217165"/>
    <lineage>
        <taxon>Eukaryota</taxon>
        <taxon>Metazoa</taxon>
        <taxon>Ecdysozoa</taxon>
        <taxon>Arthropoda</taxon>
        <taxon>Crustacea</taxon>
        <taxon>Multicrustacea</taxon>
        <taxon>Hexanauplia</taxon>
        <taxon>Copepoda</taxon>
        <taxon>Siphonostomatoida</taxon>
        <taxon>Caligidae</taxon>
        <taxon>Caligus</taxon>
    </lineage>
</organism>
<dbReference type="AlphaFoldDB" id="A0A7T8HM21"/>
<dbReference type="Proteomes" id="UP000595437">
    <property type="component" value="Chromosome 3"/>
</dbReference>
<dbReference type="InterPro" id="IPR001878">
    <property type="entry name" value="Znf_CCHC"/>
</dbReference>
<dbReference type="OrthoDB" id="427960at2759"/>
<proteinExistence type="predicted"/>
<dbReference type="InterPro" id="IPR036875">
    <property type="entry name" value="Znf_CCHC_sf"/>
</dbReference>
<feature type="region of interest" description="Disordered" evidence="2">
    <location>
        <begin position="53"/>
        <end position="72"/>
    </location>
</feature>
<evidence type="ECO:0000256" key="1">
    <source>
        <dbReference type="PROSITE-ProRule" id="PRU00047"/>
    </source>
</evidence>
<dbReference type="Gene3D" id="4.10.60.10">
    <property type="entry name" value="Zinc finger, CCHC-type"/>
    <property type="match status" value="1"/>
</dbReference>
<keyword evidence="1" id="KW-0862">Zinc</keyword>
<name>A0A7T8HM21_CALRO</name>
<protein>
    <recommendedName>
        <fullName evidence="3">CCHC-type domain-containing protein</fullName>
    </recommendedName>
</protein>
<dbReference type="GO" id="GO:0003676">
    <property type="term" value="F:nucleic acid binding"/>
    <property type="evidence" value="ECO:0007669"/>
    <property type="project" value="InterPro"/>
</dbReference>
<dbReference type="Pfam" id="PF00098">
    <property type="entry name" value="zf-CCHC"/>
    <property type="match status" value="1"/>
</dbReference>
<evidence type="ECO:0000259" key="3">
    <source>
        <dbReference type="PROSITE" id="PS50158"/>
    </source>
</evidence>
<dbReference type="GO" id="GO:0008270">
    <property type="term" value="F:zinc ion binding"/>
    <property type="evidence" value="ECO:0007669"/>
    <property type="project" value="UniProtKB-KW"/>
</dbReference>
<accession>A0A7T8HM21</accession>